<gene>
    <name evidence="7" type="ORF">QBC42DRAFT_277753</name>
</gene>
<keyword evidence="8" id="KW-1185">Reference proteome</keyword>
<sequence>MSSILGFLQRNWQIISPPSPPPKQEGALKFGILGAANIGPNALIHPASLHPEVIVQAVAARDKTKAEAYARKHGIPEVKYTYDDLLADPSITCVYIPLPNGLHYEWALKSLQAGKHVLLEKPSVSNSVEAKLLFSSSIPPGLVLLEAFHYRFQPSWLLFLQQLDPENVASAKVDMHIPSLLFGKDDVRFKYALGGGALMDLTYTMSVLRGIFKSEPAECLDSKVETVSDDPRVDYKYSGVWQFPNGGIGETSGSLQAGLIEAFSGFKFARAKVVHKPVAVDGKEGEERVRTVRMANWVMGAMYHRIEVEDEYVLRDRDTREVVKRWKVNEVKKAYTFREAGVDQDSEPYWLTYKHQLDAFVDRVKGRESKTGTWISGEDSINQARMIDMAYEKAGLPLRPTSEYRAVQR</sequence>
<evidence type="ECO:0000256" key="2">
    <source>
        <dbReference type="ARBA" id="ARBA00023002"/>
    </source>
</evidence>
<evidence type="ECO:0000256" key="3">
    <source>
        <dbReference type="ARBA" id="ARBA00038984"/>
    </source>
</evidence>
<comment type="catalytic activity">
    <reaction evidence="5">
        <text>D-xylose + NADP(+) = D-xylono-1,5-lactone + NADPH + H(+)</text>
        <dbReference type="Rhea" id="RHEA:22000"/>
        <dbReference type="ChEBI" id="CHEBI:15378"/>
        <dbReference type="ChEBI" id="CHEBI:15867"/>
        <dbReference type="ChEBI" id="CHEBI:53455"/>
        <dbReference type="ChEBI" id="CHEBI:57783"/>
        <dbReference type="ChEBI" id="CHEBI:58349"/>
        <dbReference type="EC" id="1.1.1.179"/>
    </reaction>
</comment>
<dbReference type="Pfam" id="PF01408">
    <property type="entry name" value="GFO_IDH_MocA"/>
    <property type="match status" value="1"/>
</dbReference>
<dbReference type="SUPFAM" id="SSF55347">
    <property type="entry name" value="Glyceraldehyde-3-phosphate dehydrogenase-like, C-terminal domain"/>
    <property type="match status" value="1"/>
</dbReference>
<organism evidence="7 8">
    <name type="scientific">Cladorrhinum samala</name>
    <dbReference type="NCBI Taxonomy" id="585594"/>
    <lineage>
        <taxon>Eukaryota</taxon>
        <taxon>Fungi</taxon>
        <taxon>Dikarya</taxon>
        <taxon>Ascomycota</taxon>
        <taxon>Pezizomycotina</taxon>
        <taxon>Sordariomycetes</taxon>
        <taxon>Sordariomycetidae</taxon>
        <taxon>Sordariales</taxon>
        <taxon>Podosporaceae</taxon>
        <taxon>Cladorrhinum</taxon>
    </lineage>
</organism>
<dbReference type="InterPro" id="IPR050984">
    <property type="entry name" value="Gfo/Idh/MocA_domain"/>
</dbReference>
<feature type="domain" description="Gfo/Idh/MocA-like oxidoreductase N-terminal" evidence="6">
    <location>
        <begin position="28"/>
        <end position="131"/>
    </location>
</feature>
<evidence type="ECO:0000256" key="4">
    <source>
        <dbReference type="ARBA" id="ARBA00042988"/>
    </source>
</evidence>
<reference evidence="7" key="1">
    <citation type="journal article" date="2023" name="Mol. Phylogenet. Evol.">
        <title>Genome-scale phylogeny and comparative genomics of the fungal order Sordariales.</title>
        <authorList>
            <person name="Hensen N."/>
            <person name="Bonometti L."/>
            <person name="Westerberg I."/>
            <person name="Brannstrom I.O."/>
            <person name="Guillou S."/>
            <person name="Cros-Aarteil S."/>
            <person name="Calhoun S."/>
            <person name="Haridas S."/>
            <person name="Kuo A."/>
            <person name="Mondo S."/>
            <person name="Pangilinan J."/>
            <person name="Riley R."/>
            <person name="LaButti K."/>
            <person name="Andreopoulos B."/>
            <person name="Lipzen A."/>
            <person name="Chen C."/>
            <person name="Yan M."/>
            <person name="Daum C."/>
            <person name="Ng V."/>
            <person name="Clum A."/>
            <person name="Steindorff A."/>
            <person name="Ohm R.A."/>
            <person name="Martin F."/>
            <person name="Silar P."/>
            <person name="Natvig D.O."/>
            <person name="Lalanne C."/>
            <person name="Gautier V."/>
            <person name="Ament-Velasquez S.L."/>
            <person name="Kruys A."/>
            <person name="Hutchinson M.I."/>
            <person name="Powell A.J."/>
            <person name="Barry K."/>
            <person name="Miller A.N."/>
            <person name="Grigoriev I.V."/>
            <person name="Debuchy R."/>
            <person name="Gladieux P."/>
            <person name="Hiltunen Thoren M."/>
            <person name="Johannesson H."/>
        </authorList>
    </citation>
    <scope>NUCLEOTIDE SEQUENCE</scope>
    <source>
        <strain evidence="7">PSN324</strain>
    </source>
</reference>
<dbReference type="EMBL" id="MU865086">
    <property type="protein sequence ID" value="KAK4458032.1"/>
    <property type="molecule type" value="Genomic_DNA"/>
</dbReference>
<evidence type="ECO:0000313" key="8">
    <source>
        <dbReference type="Proteomes" id="UP001321749"/>
    </source>
</evidence>
<comment type="similarity">
    <text evidence="1">Belongs to the Gfo/Idh/MocA family.</text>
</comment>
<dbReference type="AlphaFoldDB" id="A0AAV9HF18"/>
<evidence type="ECO:0000256" key="1">
    <source>
        <dbReference type="ARBA" id="ARBA00010928"/>
    </source>
</evidence>
<accession>A0AAV9HF18</accession>
<dbReference type="PANTHER" id="PTHR22604:SF105">
    <property type="entry name" value="TRANS-1,2-DIHYDROBENZENE-1,2-DIOL DEHYDROGENASE"/>
    <property type="match status" value="1"/>
</dbReference>
<dbReference type="Proteomes" id="UP001321749">
    <property type="component" value="Unassembled WGS sequence"/>
</dbReference>
<dbReference type="GO" id="GO:0047837">
    <property type="term" value="F:D-xylose 1-dehydrogenase (NADP+) activity"/>
    <property type="evidence" value="ECO:0007669"/>
    <property type="project" value="UniProtKB-EC"/>
</dbReference>
<proteinExistence type="inferred from homology"/>
<dbReference type="Gene3D" id="3.30.360.10">
    <property type="entry name" value="Dihydrodipicolinate Reductase, domain 2"/>
    <property type="match status" value="1"/>
</dbReference>
<dbReference type="SUPFAM" id="SSF51735">
    <property type="entry name" value="NAD(P)-binding Rossmann-fold domains"/>
    <property type="match status" value="1"/>
</dbReference>
<dbReference type="PANTHER" id="PTHR22604">
    <property type="entry name" value="OXIDOREDUCTASES"/>
    <property type="match status" value="1"/>
</dbReference>
<keyword evidence="2" id="KW-0560">Oxidoreductase</keyword>
<evidence type="ECO:0000259" key="6">
    <source>
        <dbReference type="Pfam" id="PF01408"/>
    </source>
</evidence>
<name>A0AAV9HF18_9PEZI</name>
<reference evidence="7" key="2">
    <citation type="submission" date="2023-06" db="EMBL/GenBank/DDBJ databases">
        <authorList>
            <consortium name="Lawrence Berkeley National Laboratory"/>
            <person name="Mondo S.J."/>
            <person name="Hensen N."/>
            <person name="Bonometti L."/>
            <person name="Westerberg I."/>
            <person name="Brannstrom I.O."/>
            <person name="Guillou S."/>
            <person name="Cros-Aarteil S."/>
            <person name="Calhoun S."/>
            <person name="Haridas S."/>
            <person name="Kuo A."/>
            <person name="Pangilinan J."/>
            <person name="Riley R."/>
            <person name="Labutti K."/>
            <person name="Andreopoulos B."/>
            <person name="Lipzen A."/>
            <person name="Chen C."/>
            <person name="Yanf M."/>
            <person name="Daum C."/>
            <person name="Ng V."/>
            <person name="Clum A."/>
            <person name="Steindorff A."/>
            <person name="Ohm R."/>
            <person name="Martin F."/>
            <person name="Silar P."/>
            <person name="Natvig D."/>
            <person name="Lalanne C."/>
            <person name="Gautier V."/>
            <person name="Ament-Velasquez S.L."/>
            <person name="Kruys A."/>
            <person name="Hutchinson M.I."/>
            <person name="Powell A.J."/>
            <person name="Barry K."/>
            <person name="Miller A.N."/>
            <person name="Grigoriev I.V."/>
            <person name="Debuchy R."/>
            <person name="Gladieux P."/>
            <person name="Thoren M.H."/>
            <person name="Johannesson H."/>
        </authorList>
    </citation>
    <scope>NUCLEOTIDE SEQUENCE</scope>
    <source>
        <strain evidence="7">PSN324</strain>
    </source>
</reference>
<evidence type="ECO:0000313" key="7">
    <source>
        <dbReference type="EMBL" id="KAK4458032.1"/>
    </source>
</evidence>
<dbReference type="EC" id="1.1.1.179" evidence="3"/>
<dbReference type="GO" id="GO:0000166">
    <property type="term" value="F:nucleotide binding"/>
    <property type="evidence" value="ECO:0007669"/>
    <property type="project" value="InterPro"/>
</dbReference>
<dbReference type="InterPro" id="IPR000683">
    <property type="entry name" value="Gfo/Idh/MocA-like_OxRdtase_N"/>
</dbReference>
<protein>
    <recommendedName>
        <fullName evidence="3">D-xylose 1-dehydrogenase (NADP(+), D-xylono-1,5-lactone-forming)</fullName>
        <ecNumber evidence="3">1.1.1.179</ecNumber>
    </recommendedName>
    <alternativeName>
        <fullName evidence="4">D-xylose-NADP dehydrogenase</fullName>
    </alternativeName>
</protein>
<dbReference type="Gene3D" id="3.40.50.720">
    <property type="entry name" value="NAD(P)-binding Rossmann-like Domain"/>
    <property type="match status" value="1"/>
</dbReference>
<evidence type="ECO:0000256" key="5">
    <source>
        <dbReference type="ARBA" id="ARBA00049233"/>
    </source>
</evidence>
<comment type="caution">
    <text evidence="7">The sequence shown here is derived from an EMBL/GenBank/DDBJ whole genome shotgun (WGS) entry which is preliminary data.</text>
</comment>
<dbReference type="InterPro" id="IPR036291">
    <property type="entry name" value="NAD(P)-bd_dom_sf"/>
</dbReference>